<feature type="binding site" evidence="11">
    <location>
        <position position="137"/>
    </location>
    <ligand>
        <name>Fe cation</name>
        <dbReference type="ChEBI" id="CHEBI:24875"/>
        <label>1</label>
    </ligand>
</feature>
<feature type="binding site" evidence="11">
    <location>
        <position position="209"/>
    </location>
    <ligand>
        <name>Fe cation</name>
        <dbReference type="ChEBI" id="CHEBI:24875"/>
        <label>1</label>
    </ligand>
</feature>
<comment type="similarity">
    <text evidence="3 12">Belongs to the myo-inositol oxygenase family.</text>
</comment>
<dbReference type="EMBL" id="LFYR01001623">
    <property type="protein sequence ID" value="KMZ60349.1"/>
    <property type="molecule type" value="Genomic_DNA"/>
</dbReference>
<dbReference type="InterPro" id="IPR007828">
    <property type="entry name" value="Inositol_oxygenase"/>
</dbReference>
<dbReference type="Proteomes" id="UP000036987">
    <property type="component" value="Unassembled WGS sequence"/>
</dbReference>
<dbReference type="GO" id="GO:0005737">
    <property type="term" value="C:cytoplasm"/>
    <property type="evidence" value="ECO:0007669"/>
    <property type="project" value="UniProtKB-SubCell"/>
</dbReference>
<evidence type="ECO:0000256" key="11">
    <source>
        <dbReference type="PIRSR" id="PIRSR607828-2"/>
    </source>
</evidence>
<reference evidence="14" key="1">
    <citation type="journal article" date="2016" name="Nature">
        <title>The genome of the seagrass Zostera marina reveals angiosperm adaptation to the sea.</title>
        <authorList>
            <person name="Olsen J.L."/>
            <person name="Rouze P."/>
            <person name="Verhelst B."/>
            <person name="Lin Y.-C."/>
            <person name="Bayer T."/>
            <person name="Collen J."/>
            <person name="Dattolo E."/>
            <person name="De Paoli E."/>
            <person name="Dittami S."/>
            <person name="Maumus F."/>
            <person name="Michel G."/>
            <person name="Kersting A."/>
            <person name="Lauritano C."/>
            <person name="Lohaus R."/>
            <person name="Toepel M."/>
            <person name="Tonon T."/>
            <person name="Vanneste K."/>
            <person name="Amirebrahimi M."/>
            <person name="Brakel J."/>
            <person name="Bostroem C."/>
            <person name="Chovatia M."/>
            <person name="Grimwood J."/>
            <person name="Jenkins J.W."/>
            <person name="Jueterbock A."/>
            <person name="Mraz A."/>
            <person name="Stam W.T."/>
            <person name="Tice H."/>
            <person name="Bornberg-Bauer E."/>
            <person name="Green P.J."/>
            <person name="Pearson G.A."/>
            <person name="Procaccini G."/>
            <person name="Duarte C.M."/>
            <person name="Schmutz J."/>
            <person name="Reusch T.B.H."/>
            <person name="Van de Peer Y."/>
        </authorList>
    </citation>
    <scope>NUCLEOTIDE SEQUENCE [LARGE SCALE GENOMIC DNA]</scope>
    <source>
        <strain evidence="14">cv. Finnish</strain>
    </source>
</reference>
<feature type="binding site" evidence="11">
    <location>
        <position position="235"/>
    </location>
    <ligand>
        <name>Fe cation</name>
        <dbReference type="ChEBI" id="CHEBI:24875"/>
        <label>1</label>
    </ligand>
</feature>
<feature type="binding site" evidence="10">
    <location>
        <begin position="98"/>
        <end position="100"/>
    </location>
    <ligand>
        <name>substrate</name>
    </ligand>
</feature>
<accession>A0A0K9NU86</accession>
<evidence type="ECO:0000256" key="2">
    <source>
        <dbReference type="ARBA" id="ARBA00005167"/>
    </source>
</evidence>
<dbReference type="Pfam" id="PF05153">
    <property type="entry name" value="MIOX"/>
    <property type="match status" value="1"/>
</dbReference>
<comment type="catalytic activity">
    <reaction evidence="12">
        <text>myo-inositol + O2 = D-glucuronate + H2O + H(+)</text>
        <dbReference type="Rhea" id="RHEA:23696"/>
        <dbReference type="ChEBI" id="CHEBI:15377"/>
        <dbReference type="ChEBI" id="CHEBI:15378"/>
        <dbReference type="ChEBI" id="CHEBI:15379"/>
        <dbReference type="ChEBI" id="CHEBI:17268"/>
        <dbReference type="ChEBI" id="CHEBI:58720"/>
        <dbReference type="EC" id="1.13.99.1"/>
    </reaction>
</comment>
<evidence type="ECO:0000256" key="6">
    <source>
        <dbReference type="ARBA" id="ARBA00022644"/>
    </source>
</evidence>
<dbReference type="EC" id="1.13.99.1" evidence="4 12"/>
<dbReference type="AlphaFoldDB" id="A0A0K9NU86"/>
<dbReference type="SUPFAM" id="SSF109604">
    <property type="entry name" value="HD-domain/PDEase-like"/>
    <property type="match status" value="1"/>
</dbReference>
<dbReference type="GO" id="GO:0019853">
    <property type="term" value="P:L-ascorbic acid biosynthetic process"/>
    <property type="evidence" value="ECO:0007669"/>
    <property type="project" value="UniProtKB-KW"/>
</dbReference>
<evidence type="ECO:0000313" key="14">
    <source>
        <dbReference type="Proteomes" id="UP000036987"/>
    </source>
</evidence>
<protein>
    <recommendedName>
        <fullName evidence="4 12">Inositol oxygenase</fullName>
        <ecNumber evidence="4 12">1.13.99.1</ecNumber>
    </recommendedName>
    <alternativeName>
        <fullName evidence="12">Myo-inositol oxygenase</fullName>
    </alternativeName>
</protein>
<dbReference type="GO" id="GO:0050113">
    <property type="term" value="F:inositol oxygenase activity"/>
    <property type="evidence" value="ECO:0000318"/>
    <property type="project" value="GO_Central"/>
</dbReference>
<comment type="caution">
    <text evidence="13">The sequence shown here is derived from an EMBL/GenBank/DDBJ whole genome shotgun (WGS) entry which is preliminary data.</text>
</comment>
<feature type="binding site" evidence="10">
    <location>
        <begin position="157"/>
        <end position="158"/>
    </location>
    <ligand>
        <name>substrate</name>
    </ligand>
</feature>
<evidence type="ECO:0000256" key="9">
    <source>
        <dbReference type="ARBA" id="ARBA00023004"/>
    </source>
</evidence>
<evidence type="ECO:0000256" key="3">
    <source>
        <dbReference type="ARBA" id="ARBA00005286"/>
    </source>
</evidence>
<dbReference type="UniPathway" id="UPA00111">
    <property type="reaction ID" value="UER00527"/>
</dbReference>
<keyword evidence="6" id="KW-0060">Ascorbate biosynthesis</keyword>
<evidence type="ECO:0000256" key="7">
    <source>
        <dbReference type="ARBA" id="ARBA00022723"/>
    </source>
</evidence>
<evidence type="ECO:0000256" key="1">
    <source>
        <dbReference type="ARBA" id="ARBA00004496"/>
    </source>
</evidence>
<proteinExistence type="inferred from homology"/>
<evidence type="ECO:0000256" key="10">
    <source>
        <dbReference type="PIRSR" id="PIRSR607828-1"/>
    </source>
</evidence>
<keyword evidence="5 12" id="KW-0963">Cytoplasm</keyword>
<feature type="binding site" evidence="11">
    <location>
        <position position="268"/>
    </location>
    <ligand>
        <name>Fe cation</name>
        <dbReference type="ChEBI" id="CHEBI:24875"/>
        <label>1</label>
    </ligand>
</feature>
<dbReference type="OrthoDB" id="5151075at2759"/>
<evidence type="ECO:0000256" key="4">
    <source>
        <dbReference type="ARBA" id="ARBA00011919"/>
    </source>
</evidence>
<feature type="binding site" evidence="11">
    <location>
        <position position="136"/>
    </location>
    <ligand>
        <name>Fe cation</name>
        <dbReference type="ChEBI" id="CHEBI:24875"/>
        <label>1</label>
    </ligand>
</feature>
<keyword evidence="9 11" id="KW-0408">Iron</keyword>
<dbReference type="OMA" id="HTSGAYM"/>
<evidence type="ECO:0000256" key="12">
    <source>
        <dbReference type="RuleBase" id="RU367039"/>
    </source>
</evidence>
<organism evidence="13 14">
    <name type="scientific">Zostera marina</name>
    <name type="common">Eelgrass</name>
    <dbReference type="NCBI Taxonomy" id="29655"/>
    <lineage>
        <taxon>Eukaryota</taxon>
        <taxon>Viridiplantae</taxon>
        <taxon>Streptophyta</taxon>
        <taxon>Embryophyta</taxon>
        <taxon>Tracheophyta</taxon>
        <taxon>Spermatophyta</taxon>
        <taxon>Magnoliopsida</taxon>
        <taxon>Liliopsida</taxon>
        <taxon>Zosteraceae</taxon>
        <taxon>Zostera</taxon>
    </lineage>
</organism>
<dbReference type="STRING" id="29655.A0A0K9NU86"/>
<evidence type="ECO:0000256" key="8">
    <source>
        <dbReference type="ARBA" id="ARBA00023002"/>
    </source>
</evidence>
<comment type="subcellular location">
    <subcellularLocation>
        <location evidence="1 12">Cytoplasm</location>
    </subcellularLocation>
</comment>
<keyword evidence="8 12" id="KW-0560">Oxidoreductase</keyword>
<keyword evidence="14" id="KW-1185">Reference proteome</keyword>
<gene>
    <name evidence="13" type="ORF">ZOSMA_5G02160</name>
</gene>
<feature type="binding site" evidence="10">
    <location>
        <begin position="235"/>
        <end position="236"/>
    </location>
    <ligand>
        <name>substrate</name>
    </ligand>
</feature>
<dbReference type="PANTHER" id="PTHR12588">
    <property type="entry name" value="MYOINOSITOL OXYGENASE"/>
    <property type="match status" value="1"/>
</dbReference>
<feature type="binding site" evidence="10">
    <location>
        <position position="41"/>
    </location>
    <ligand>
        <name>substrate</name>
    </ligand>
</feature>
<dbReference type="GO" id="GO:0019310">
    <property type="term" value="P:inositol catabolic process"/>
    <property type="evidence" value="ECO:0000318"/>
    <property type="project" value="GO_Central"/>
</dbReference>
<sequence length="300" mass="35170">MTLAVEQPPSPRPHGVHFDFDGDHDGSFIVPEMNFSGNTFRDYIAESERKNTVEEFYRKNHVNQCYDFVKKMREEYGKMSIVEMSIWECCELLNEFVDESDPDLDEPQIEHLLQTAEAIRRDYPDEDWLHLTGLIHDLGKVLLHKTFGKLPQWAVVGDTFPVGCAFDDSIVHNKYLQENPDYNNPKYNTKLGVYSEGCGLNNVLMSWGHDDYMYLVAKHNKTTLPSAGLFVIRYHSFYPLHTSGAYKYLMDDMDKENLKWLQIFNKYDLYSKSKVRVDVNKVKPYYISLIKKYFPAKLKW</sequence>
<keyword evidence="7 11" id="KW-0479">Metal-binding</keyword>
<evidence type="ECO:0000256" key="5">
    <source>
        <dbReference type="ARBA" id="ARBA00022490"/>
    </source>
</evidence>
<comment type="cofactor">
    <cofactor evidence="11 12">
        <name>Fe cation</name>
        <dbReference type="ChEBI" id="CHEBI:24875"/>
    </cofactor>
    <text evidence="11 12">Binds 2 iron ions per subunit.</text>
</comment>
<feature type="binding site" evidence="10">
    <location>
        <position position="140"/>
    </location>
    <ligand>
        <name>substrate</name>
    </ligand>
</feature>
<dbReference type="PANTHER" id="PTHR12588:SF12">
    <property type="entry name" value="INOSITOL OXYGENASE 1"/>
    <property type="match status" value="1"/>
</dbReference>
<dbReference type="GO" id="GO:0005506">
    <property type="term" value="F:iron ion binding"/>
    <property type="evidence" value="ECO:0007669"/>
    <property type="project" value="InterPro"/>
</dbReference>
<name>A0A0K9NU86_ZOSMR</name>
<comment type="pathway">
    <text evidence="2 12">Polyol metabolism; myo-inositol degradation into D-glucuronate; D-glucuronate from myo-inositol: step 1/1.</text>
</comment>
<evidence type="ECO:0000313" key="13">
    <source>
        <dbReference type="EMBL" id="KMZ60349.1"/>
    </source>
</evidence>
<feature type="binding site" evidence="11">
    <location>
        <position position="111"/>
    </location>
    <ligand>
        <name>Fe cation</name>
        <dbReference type="ChEBI" id="CHEBI:24875"/>
        <label>1</label>
    </ligand>
</feature>